<keyword evidence="2" id="KW-0808">Transferase</keyword>
<sequence length="350" mass="39016">MHQHTTSQQRLLSNSVRLCFRSKRLPALAKFYQYVYHHGRRSHLGIAQSFALRRIYSAVLALHRRPALGLFDYLPGGKPIEIQFDARNTQFHAVYLPKFAEGYEPETSVLLDAFLRESGVFWDIGSNWGYFPLYACARPEFTGEIHAFEPTPSSFRDLASVVKQAGLSERVHCHQLALGDVNGTSCMAVPDGVHSGLASLDANASGERVKVMTADSMDLPDPSVIKLDVEGHEAAVLRGAQKVLNRAKPVIIMENWAADSVSSLEPLRLLESLGYHLYQPAWAFEQNGVRCLMQTSKLPRDHRRLGLALVPMPSEERNLRREYANLLALPASHESATSRGGLLPEEQFVG</sequence>
<accession>A0A366HW27</accession>
<protein>
    <submittedName>
        <fullName evidence="2">FkbM family methyltransferase</fullName>
    </submittedName>
</protein>
<dbReference type="PANTHER" id="PTHR34203:SF15">
    <property type="entry name" value="SLL1173 PROTEIN"/>
    <property type="match status" value="1"/>
</dbReference>
<feature type="domain" description="Methyltransferase FkbM" evidence="1">
    <location>
        <begin position="123"/>
        <end position="276"/>
    </location>
</feature>
<dbReference type="PANTHER" id="PTHR34203">
    <property type="entry name" value="METHYLTRANSFERASE, FKBM FAMILY PROTEIN"/>
    <property type="match status" value="1"/>
</dbReference>
<name>A0A366HW27_9BACT</name>
<comment type="caution">
    <text evidence="2">The sequence shown here is derived from an EMBL/GenBank/DDBJ whole genome shotgun (WGS) entry which is preliminary data.</text>
</comment>
<keyword evidence="2" id="KW-0489">Methyltransferase</keyword>
<evidence type="ECO:0000313" key="2">
    <source>
        <dbReference type="EMBL" id="RBP48120.1"/>
    </source>
</evidence>
<dbReference type="NCBIfam" id="TIGR01444">
    <property type="entry name" value="fkbM_fam"/>
    <property type="match status" value="1"/>
</dbReference>
<dbReference type="GO" id="GO:0032259">
    <property type="term" value="P:methylation"/>
    <property type="evidence" value="ECO:0007669"/>
    <property type="project" value="UniProtKB-KW"/>
</dbReference>
<organism evidence="2 3">
    <name type="scientific">Roseimicrobium gellanilyticum</name>
    <dbReference type="NCBI Taxonomy" id="748857"/>
    <lineage>
        <taxon>Bacteria</taxon>
        <taxon>Pseudomonadati</taxon>
        <taxon>Verrucomicrobiota</taxon>
        <taxon>Verrucomicrobiia</taxon>
        <taxon>Verrucomicrobiales</taxon>
        <taxon>Verrucomicrobiaceae</taxon>
        <taxon>Roseimicrobium</taxon>
    </lineage>
</organism>
<gene>
    <name evidence="2" type="ORF">DES53_101920</name>
</gene>
<dbReference type="OrthoDB" id="186436at2"/>
<dbReference type="AlphaFoldDB" id="A0A366HW27"/>
<reference evidence="2 3" key="1">
    <citation type="submission" date="2018-06" db="EMBL/GenBank/DDBJ databases">
        <title>Genomic Encyclopedia of Type Strains, Phase IV (KMG-IV): sequencing the most valuable type-strain genomes for metagenomic binning, comparative biology and taxonomic classification.</title>
        <authorList>
            <person name="Goeker M."/>
        </authorList>
    </citation>
    <scope>NUCLEOTIDE SEQUENCE [LARGE SCALE GENOMIC DNA]</scope>
    <source>
        <strain evidence="2 3">DSM 25532</strain>
    </source>
</reference>
<keyword evidence="3" id="KW-1185">Reference proteome</keyword>
<evidence type="ECO:0000313" key="3">
    <source>
        <dbReference type="Proteomes" id="UP000253426"/>
    </source>
</evidence>
<dbReference type="GO" id="GO:0008168">
    <property type="term" value="F:methyltransferase activity"/>
    <property type="evidence" value="ECO:0007669"/>
    <property type="project" value="UniProtKB-KW"/>
</dbReference>
<dbReference type="InterPro" id="IPR052514">
    <property type="entry name" value="SAM-dependent_MTase"/>
</dbReference>
<proteinExistence type="predicted"/>
<evidence type="ECO:0000259" key="1">
    <source>
        <dbReference type="Pfam" id="PF05050"/>
    </source>
</evidence>
<dbReference type="EMBL" id="QNRR01000001">
    <property type="protein sequence ID" value="RBP48120.1"/>
    <property type="molecule type" value="Genomic_DNA"/>
</dbReference>
<dbReference type="Proteomes" id="UP000253426">
    <property type="component" value="Unassembled WGS sequence"/>
</dbReference>
<dbReference type="InterPro" id="IPR006342">
    <property type="entry name" value="FkbM_mtfrase"/>
</dbReference>
<dbReference type="Gene3D" id="3.40.50.150">
    <property type="entry name" value="Vaccinia Virus protein VP39"/>
    <property type="match status" value="1"/>
</dbReference>
<dbReference type="InterPro" id="IPR029063">
    <property type="entry name" value="SAM-dependent_MTases_sf"/>
</dbReference>
<dbReference type="Pfam" id="PF05050">
    <property type="entry name" value="Methyltransf_21"/>
    <property type="match status" value="1"/>
</dbReference>
<dbReference type="SUPFAM" id="SSF53335">
    <property type="entry name" value="S-adenosyl-L-methionine-dependent methyltransferases"/>
    <property type="match status" value="1"/>
</dbReference>